<dbReference type="VEuPathDB" id="PlasmoDB:POWCR01_000027300"/>
<evidence type="ECO:0000313" key="3">
    <source>
        <dbReference type="EMBL" id="SBT72333.1"/>
    </source>
</evidence>
<feature type="transmembrane region" description="Helical" evidence="2">
    <location>
        <begin position="15"/>
        <end position="34"/>
    </location>
</feature>
<proteinExistence type="predicted"/>
<dbReference type="Proteomes" id="UP000243200">
    <property type="component" value="Unassembled WGS sequence"/>
</dbReference>
<evidence type="ECO:0000256" key="2">
    <source>
        <dbReference type="SAM" id="Phobius"/>
    </source>
</evidence>
<dbReference type="EMBL" id="FLRJ01000045">
    <property type="protein sequence ID" value="SBT72333.1"/>
    <property type="molecule type" value="Genomic_DNA"/>
</dbReference>
<dbReference type="AlphaFoldDB" id="A0A1C3KFA2"/>
<feature type="region of interest" description="Disordered" evidence="1">
    <location>
        <begin position="108"/>
        <end position="140"/>
    </location>
</feature>
<dbReference type="Pfam" id="PF12420">
    <property type="entry name" value="DUF3671"/>
    <property type="match status" value="1"/>
</dbReference>
<reference evidence="3 4" key="1">
    <citation type="submission" date="2016-06" db="EMBL/GenBank/DDBJ databases">
        <authorList>
            <consortium name="Pathogen Informatics"/>
        </authorList>
    </citation>
    <scope>NUCLEOTIDE SEQUENCE [LARGE SCALE GENOMIC DNA]</scope>
</reference>
<keyword evidence="2" id="KW-0812">Transmembrane</keyword>
<organism evidence="3 4">
    <name type="scientific">Plasmodium ovale</name>
    <name type="common">malaria parasite P. ovale</name>
    <dbReference type="NCBI Taxonomy" id="36330"/>
    <lineage>
        <taxon>Eukaryota</taxon>
        <taxon>Sar</taxon>
        <taxon>Alveolata</taxon>
        <taxon>Apicomplexa</taxon>
        <taxon>Aconoidasida</taxon>
        <taxon>Haemosporida</taxon>
        <taxon>Plasmodiidae</taxon>
        <taxon>Plasmodium</taxon>
        <taxon>Plasmodium (Plasmodium)</taxon>
    </lineage>
</organism>
<dbReference type="InterPro" id="IPR022139">
    <property type="entry name" value="Fam-L/Fam-M-like_plasmodium"/>
</dbReference>
<evidence type="ECO:0000313" key="4">
    <source>
        <dbReference type="Proteomes" id="UP000243200"/>
    </source>
</evidence>
<feature type="compositionally biased region" description="Basic and acidic residues" evidence="1">
    <location>
        <begin position="122"/>
        <end position="140"/>
    </location>
</feature>
<gene>
    <name evidence="3" type="primary">PowCR01_000027300</name>
    <name evidence="3" type="ORF">POWCR01_000027300</name>
</gene>
<sequence>MIELKKDTKYKIRKISAYIQILSFIFFICICQYCENVCTFSKSYNDKDNEQTCIINLRTIRLLAMHKLENGKAVTELKEIISNNVENKKLKNEGSSLSKNKEGLYKNKDASTINNEKHKHKEEKLEQNARHNAEIQKSPNKRESIKCNPCFIDKYFEQKIFAAYDYACRRSKNKKPNEKFSKMKACRRICLLFIPPILFILCPISVMYLGAASYIYTALFSIGSTLMIHIFLKIIIYACLASKKPSNSVNK</sequence>
<name>A0A1C3KFA2_PLAOA</name>
<keyword evidence="2" id="KW-1133">Transmembrane helix</keyword>
<accession>A0A1C3KFA2</accession>
<dbReference type="OrthoDB" id="10345274at2759"/>
<feature type="transmembrane region" description="Helical" evidence="2">
    <location>
        <begin position="189"/>
        <end position="209"/>
    </location>
</feature>
<protein>
    <submittedName>
        <fullName evidence="3">Uncharacterized protein</fullName>
    </submittedName>
</protein>
<feature type="transmembrane region" description="Helical" evidence="2">
    <location>
        <begin position="215"/>
        <end position="241"/>
    </location>
</feature>
<keyword evidence="2" id="KW-0472">Membrane</keyword>
<dbReference type="VEuPathDB" id="PlasmoDB:PocGH01_00124200"/>
<evidence type="ECO:0000256" key="1">
    <source>
        <dbReference type="SAM" id="MobiDB-lite"/>
    </source>
</evidence>